<reference evidence="1 2" key="1">
    <citation type="submission" date="2008-10" db="EMBL/GenBank/DDBJ databases">
        <authorList>
            <person name="Fulton L."/>
            <person name="Clifton S."/>
            <person name="Fulton B."/>
            <person name="Xu J."/>
            <person name="Minx P."/>
            <person name="Pepin K.H."/>
            <person name="Johnson M."/>
            <person name="Bhonagiri V."/>
            <person name="Nash W.E."/>
            <person name="Mardis E.R."/>
            <person name="Wilson R.K."/>
        </authorList>
    </citation>
    <scope>NUCLEOTIDE SEQUENCE [LARGE SCALE GENOMIC DNA]</scope>
    <source>
        <strain evidence="1 2">DSM 2375</strain>
    </source>
</reference>
<dbReference type="AlphaFoldDB" id="B9AD82"/>
<protein>
    <recommendedName>
        <fullName evidence="3">Resolvase HTH domain-containing protein</fullName>
    </recommendedName>
</protein>
<sequence length="158" mass="18096">MLMDGDVTSVHITKGLTSSTILDLIEEYPNLEEITCCPSIFNRISKNYIDALNQLDITVSKKYNWGAKPKYSSLEEDILNLAKEGKKAKEIAGLLDISQNKVYYLLRKNKQGVKFDNYSKKHNHDEVKSLKEEGLKPKEIASKLDIPLRTVYYILNKK</sequence>
<evidence type="ECO:0000313" key="2">
    <source>
        <dbReference type="Proteomes" id="UP000003489"/>
    </source>
</evidence>
<accession>B9AD82</accession>
<gene>
    <name evidence="1" type="ORF">METSMIALI_00305</name>
</gene>
<comment type="caution">
    <text evidence="1">The sequence shown here is derived from an EMBL/GenBank/DDBJ whole genome shotgun (WGS) entry which is preliminary data.</text>
</comment>
<dbReference type="PATRIC" id="fig|483214.13.peg.292"/>
<reference evidence="1 2" key="2">
    <citation type="submission" date="2008-11" db="EMBL/GenBank/DDBJ databases">
        <title>Draft genome sequence of Methanobrevibacter smithii (DSM 2375).</title>
        <authorList>
            <person name="Sudarsanam P."/>
            <person name="Ley R."/>
            <person name="Guruge J."/>
            <person name="Turnbaugh P.J."/>
            <person name="Mahowald M."/>
            <person name="Liep D."/>
            <person name="Gordon J."/>
        </authorList>
    </citation>
    <scope>NUCLEOTIDE SEQUENCE [LARGE SCALE GENOMIC DNA]</scope>
    <source>
        <strain evidence="1 2">DSM 2375</strain>
    </source>
</reference>
<dbReference type="SUPFAM" id="SSF46689">
    <property type="entry name" value="Homeodomain-like"/>
    <property type="match status" value="1"/>
</dbReference>
<organism evidence="1 2">
    <name type="scientific">Methanobrevibacter smithii DSM 2375</name>
    <dbReference type="NCBI Taxonomy" id="483214"/>
    <lineage>
        <taxon>Archaea</taxon>
        <taxon>Methanobacteriati</taxon>
        <taxon>Methanobacteriota</taxon>
        <taxon>Methanomada group</taxon>
        <taxon>Methanobacteria</taxon>
        <taxon>Methanobacteriales</taxon>
        <taxon>Methanobacteriaceae</taxon>
        <taxon>Methanobrevibacter</taxon>
    </lineage>
</organism>
<dbReference type="InterPro" id="IPR009057">
    <property type="entry name" value="Homeodomain-like_sf"/>
</dbReference>
<evidence type="ECO:0008006" key="3">
    <source>
        <dbReference type="Google" id="ProtNLM"/>
    </source>
</evidence>
<dbReference type="EMBL" id="ABYW01000004">
    <property type="protein sequence ID" value="EEE41422.1"/>
    <property type="molecule type" value="Genomic_DNA"/>
</dbReference>
<dbReference type="Proteomes" id="UP000003489">
    <property type="component" value="Unassembled WGS sequence"/>
</dbReference>
<evidence type="ECO:0000313" key="1">
    <source>
        <dbReference type="EMBL" id="EEE41422.1"/>
    </source>
</evidence>
<dbReference type="Gene3D" id="1.10.10.60">
    <property type="entry name" value="Homeodomain-like"/>
    <property type="match status" value="2"/>
</dbReference>
<proteinExistence type="predicted"/>
<name>B9AD82_METSM</name>
<dbReference type="HOGENOM" id="CLU_1665529_0_0_2"/>